<sequence>MLEGYFNNRSGGVSNHAPHQVIREVYPVNLLPNEVLTMPWGKTARTLGEALKEHPGTARFERYNDHCWRWEPHWEAIETLRVDLFRAGRLWYQKMDAWQQPDWHRPDWSAPYEYTGELPDFVKPGWSDFWAHGYTP</sequence>
<dbReference type="EMBL" id="AP012338">
    <property type="protein sequence ID" value="BAM02682.1"/>
    <property type="molecule type" value="Genomic_DNA"/>
</dbReference>
<evidence type="ECO:0000313" key="1">
    <source>
        <dbReference type="EMBL" id="BAM02682.1"/>
    </source>
</evidence>
<dbReference type="RefSeq" id="WP_014435902.1">
    <property type="nucleotide sequence ID" value="NC_017080.1"/>
</dbReference>
<dbReference type="HOGENOM" id="CLU_1873493_0_0_0"/>
<proteinExistence type="predicted"/>
<keyword evidence="2" id="KW-1185">Reference proteome</keyword>
<name>I0IBP4_PHYMF</name>
<dbReference type="AlphaFoldDB" id="I0IBP4"/>
<evidence type="ECO:0000313" key="2">
    <source>
        <dbReference type="Proteomes" id="UP000007881"/>
    </source>
</evidence>
<dbReference type="Proteomes" id="UP000007881">
    <property type="component" value="Chromosome"/>
</dbReference>
<gene>
    <name evidence="1" type="ordered locus">PSMK_05230</name>
</gene>
<reference evidence="1 2" key="1">
    <citation type="submission" date="2012-02" db="EMBL/GenBank/DDBJ databases">
        <title>Complete genome sequence of Phycisphaera mikurensis NBRC 102666.</title>
        <authorList>
            <person name="Ankai A."/>
            <person name="Hosoyama A."/>
            <person name="Terui Y."/>
            <person name="Sekine M."/>
            <person name="Fukai R."/>
            <person name="Kato Y."/>
            <person name="Nakamura S."/>
            <person name="Yamada-Narita S."/>
            <person name="Kawakoshi A."/>
            <person name="Fukunaga Y."/>
            <person name="Yamazaki S."/>
            <person name="Fujita N."/>
        </authorList>
    </citation>
    <scope>NUCLEOTIDE SEQUENCE [LARGE SCALE GENOMIC DNA]</scope>
    <source>
        <strain evidence="2">NBRC 102666 / KCTC 22515 / FYK2301M01</strain>
    </source>
</reference>
<dbReference type="KEGG" id="phm:PSMK_05230"/>
<protein>
    <submittedName>
        <fullName evidence="1">Uncharacterized protein</fullName>
    </submittedName>
</protein>
<organism evidence="1 2">
    <name type="scientific">Phycisphaera mikurensis (strain NBRC 102666 / KCTC 22515 / FYK2301M01)</name>
    <dbReference type="NCBI Taxonomy" id="1142394"/>
    <lineage>
        <taxon>Bacteria</taxon>
        <taxon>Pseudomonadati</taxon>
        <taxon>Planctomycetota</taxon>
        <taxon>Phycisphaerae</taxon>
        <taxon>Phycisphaerales</taxon>
        <taxon>Phycisphaeraceae</taxon>
        <taxon>Phycisphaera</taxon>
    </lineage>
</organism>
<accession>I0IBP4</accession>